<keyword evidence="3" id="KW-1185">Reference proteome</keyword>
<organism evidence="2 3">
    <name type="scientific">Mycena sanguinolenta</name>
    <dbReference type="NCBI Taxonomy" id="230812"/>
    <lineage>
        <taxon>Eukaryota</taxon>
        <taxon>Fungi</taxon>
        <taxon>Dikarya</taxon>
        <taxon>Basidiomycota</taxon>
        <taxon>Agaricomycotina</taxon>
        <taxon>Agaricomycetes</taxon>
        <taxon>Agaricomycetidae</taxon>
        <taxon>Agaricales</taxon>
        <taxon>Marasmiineae</taxon>
        <taxon>Mycenaceae</taxon>
        <taxon>Mycena</taxon>
    </lineage>
</organism>
<gene>
    <name evidence="2" type="ORF">MSAN_00862800</name>
</gene>
<proteinExistence type="predicted"/>
<sequence>MSFALESRSWSPSPQLYTQLVLGLIIPGVGLTTVLLTLYGYAAWKPVSKRYLDRVSFRLLTYALIAHLCFGISFTTAVLAAYPGRGCALFSFLTNLTFVFSAGMFFSMAINLPLVLAFRVNGRNMEKYYVIGVSLLALASNVASYASGNFGWDDVNETCWYSARDPAVMLRWLIGSQTFWVLLASIAEVGAFMIIVGYMVAYRLIFADIPTTYSSTASTRPGSTMLKFRNIILRIGLYPLVSCMVNISITVIQCYLFQNHKEHVETSQPNWRLNLAILSIYAGRPLMYGLLAATDPVRFALMLLGGHVFHSGITRTPPP</sequence>
<feature type="transmembrane region" description="Helical" evidence="1">
    <location>
        <begin position="20"/>
        <end position="39"/>
    </location>
</feature>
<accession>A0A8H7DA77</accession>
<protein>
    <submittedName>
        <fullName evidence="2">Uncharacterized protein</fullName>
    </submittedName>
</protein>
<evidence type="ECO:0000256" key="1">
    <source>
        <dbReference type="SAM" id="Phobius"/>
    </source>
</evidence>
<dbReference type="OrthoDB" id="3251871at2759"/>
<feature type="transmembrane region" description="Helical" evidence="1">
    <location>
        <begin position="273"/>
        <end position="293"/>
    </location>
</feature>
<keyword evidence="1" id="KW-0812">Transmembrane</keyword>
<feature type="transmembrane region" description="Helical" evidence="1">
    <location>
        <begin position="179"/>
        <end position="201"/>
    </location>
</feature>
<feature type="transmembrane region" description="Helical" evidence="1">
    <location>
        <begin position="235"/>
        <end position="258"/>
    </location>
</feature>
<keyword evidence="1" id="KW-1133">Transmembrane helix</keyword>
<reference evidence="2" key="1">
    <citation type="submission" date="2020-05" db="EMBL/GenBank/DDBJ databases">
        <title>Mycena genomes resolve the evolution of fungal bioluminescence.</title>
        <authorList>
            <person name="Tsai I.J."/>
        </authorList>
    </citation>
    <scope>NUCLEOTIDE SEQUENCE</scope>
    <source>
        <strain evidence="2">160909Yilan</strain>
    </source>
</reference>
<feature type="transmembrane region" description="Helical" evidence="1">
    <location>
        <begin position="88"/>
        <end position="116"/>
    </location>
</feature>
<name>A0A8H7DA77_9AGAR</name>
<evidence type="ECO:0000313" key="3">
    <source>
        <dbReference type="Proteomes" id="UP000623467"/>
    </source>
</evidence>
<comment type="caution">
    <text evidence="2">The sequence shown here is derived from an EMBL/GenBank/DDBJ whole genome shotgun (WGS) entry which is preliminary data.</text>
</comment>
<dbReference type="Proteomes" id="UP000623467">
    <property type="component" value="Unassembled WGS sequence"/>
</dbReference>
<dbReference type="AlphaFoldDB" id="A0A8H7DA77"/>
<feature type="transmembrane region" description="Helical" evidence="1">
    <location>
        <begin position="59"/>
        <end position="82"/>
    </location>
</feature>
<feature type="transmembrane region" description="Helical" evidence="1">
    <location>
        <begin position="128"/>
        <end position="146"/>
    </location>
</feature>
<dbReference type="EMBL" id="JACAZH010000005">
    <property type="protein sequence ID" value="KAF7367974.1"/>
    <property type="molecule type" value="Genomic_DNA"/>
</dbReference>
<keyword evidence="1" id="KW-0472">Membrane</keyword>
<evidence type="ECO:0000313" key="2">
    <source>
        <dbReference type="EMBL" id="KAF7367974.1"/>
    </source>
</evidence>